<proteinExistence type="predicted"/>
<dbReference type="PANTHER" id="PTHR46652:SF3">
    <property type="entry name" value="LEUCINE-RICH REPEAT-CONTAINING PROTEIN 9"/>
    <property type="match status" value="1"/>
</dbReference>
<organism evidence="4 5">
    <name type="scientific">Bifidobacterium choerinum</name>
    <dbReference type="NCBI Taxonomy" id="35760"/>
    <lineage>
        <taxon>Bacteria</taxon>
        <taxon>Bacillati</taxon>
        <taxon>Actinomycetota</taxon>
        <taxon>Actinomycetes</taxon>
        <taxon>Bifidobacteriales</taxon>
        <taxon>Bifidobacteriaceae</taxon>
        <taxon>Bifidobacterium</taxon>
    </lineage>
</organism>
<dbReference type="Pfam" id="PF12799">
    <property type="entry name" value="LRR_4"/>
    <property type="match status" value="2"/>
</dbReference>
<dbReference type="SMART" id="SM00369">
    <property type="entry name" value="LRR_TYP"/>
    <property type="match status" value="4"/>
</dbReference>
<dbReference type="EMBL" id="CP018044">
    <property type="protein sequence ID" value="ATU19774.1"/>
    <property type="molecule type" value="Genomic_DNA"/>
</dbReference>
<dbReference type="SUPFAM" id="SSF52058">
    <property type="entry name" value="L domain-like"/>
    <property type="match status" value="1"/>
</dbReference>
<evidence type="ECO:0000256" key="2">
    <source>
        <dbReference type="ARBA" id="ARBA00022737"/>
    </source>
</evidence>
<dbReference type="PROSITE" id="PS51450">
    <property type="entry name" value="LRR"/>
    <property type="match status" value="4"/>
</dbReference>
<keyword evidence="1" id="KW-0433">Leucine-rich repeat</keyword>
<dbReference type="SMART" id="SM00365">
    <property type="entry name" value="LRR_SD22"/>
    <property type="match status" value="5"/>
</dbReference>
<dbReference type="InterPro" id="IPR050836">
    <property type="entry name" value="SDS22/Internalin_LRR"/>
</dbReference>
<name>A0A2D3D3Y9_9BIFI</name>
<dbReference type="PANTHER" id="PTHR46652">
    <property type="entry name" value="LEUCINE-RICH REPEAT AND IQ DOMAIN-CONTAINING PROTEIN 1-RELATED"/>
    <property type="match status" value="1"/>
</dbReference>
<dbReference type="RefSeq" id="WP_198405427.1">
    <property type="nucleotide sequence ID" value="NZ_CP018044.1"/>
</dbReference>
<accession>A0A2D3D3Y9</accession>
<sequence length="323" mass="33496">MVPFTALGATAQEATQSASAYVAGTNTYEQCLPDASLAKAVATTANADADAVITTDAIESLTSLNARHAGIKDLTGLDTFTNLTTVQLSNNDIVSLAPLSALTKLTELELYGNLIADLTPLSALTALTKLGLGDNELTDVTPLAPLTSLVTLNLSHNGITSIDALGNMTSLEYLWASGNEISNADVVNKLTALKGGDLSTNGVLSAANITSDPEEYLVMTGQVIKTAVTVKHGDIVTAAMPIGYDGKPITPIGYDGKPITPMGIDNNGVFDTSTGLVSWQTTTDMYSGITFIARYESQGGGKSSAAHSPAASASKWFSRTKRT</sequence>
<gene>
    <name evidence="4" type="ORF">BcFMB_01180</name>
</gene>
<dbReference type="KEGG" id="bcho:BcFMB_01180"/>
<evidence type="ECO:0000256" key="1">
    <source>
        <dbReference type="ARBA" id="ARBA00022614"/>
    </source>
</evidence>
<dbReference type="InterPro" id="IPR003591">
    <property type="entry name" value="Leu-rich_rpt_typical-subtyp"/>
</dbReference>
<dbReference type="Gene3D" id="3.80.10.10">
    <property type="entry name" value="Ribonuclease Inhibitor"/>
    <property type="match status" value="1"/>
</dbReference>
<dbReference type="AlphaFoldDB" id="A0A2D3D3Y9"/>
<feature type="compositionally biased region" description="Low complexity" evidence="3">
    <location>
        <begin position="303"/>
        <end position="314"/>
    </location>
</feature>
<dbReference type="Proteomes" id="UP000229907">
    <property type="component" value="Chromosome"/>
</dbReference>
<dbReference type="InterPro" id="IPR001611">
    <property type="entry name" value="Leu-rich_rpt"/>
</dbReference>
<evidence type="ECO:0000313" key="4">
    <source>
        <dbReference type="EMBL" id="ATU19774.1"/>
    </source>
</evidence>
<evidence type="ECO:0000313" key="5">
    <source>
        <dbReference type="Proteomes" id="UP000229907"/>
    </source>
</evidence>
<reference evidence="4 5" key="1">
    <citation type="submission" date="2016-11" db="EMBL/GenBank/DDBJ databases">
        <title>complete genome sequence of Bifidobacterium choerinum strain FMB-1.</title>
        <authorList>
            <person name="Park C.-S."/>
            <person name="Jung D.-H."/>
            <person name="Choi D.-S."/>
        </authorList>
    </citation>
    <scope>NUCLEOTIDE SEQUENCE [LARGE SCALE GENOMIC DNA]</scope>
    <source>
        <strain evidence="4 5">FMB-1</strain>
    </source>
</reference>
<dbReference type="InterPro" id="IPR025875">
    <property type="entry name" value="Leu-rich_rpt_4"/>
</dbReference>
<feature type="region of interest" description="Disordered" evidence="3">
    <location>
        <begin position="302"/>
        <end position="323"/>
    </location>
</feature>
<protein>
    <submittedName>
        <fullName evidence="4">Uncharacterized protein</fullName>
    </submittedName>
</protein>
<dbReference type="InterPro" id="IPR032675">
    <property type="entry name" value="LRR_dom_sf"/>
</dbReference>
<evidence type="ECO:0000256" key="3">
    <source>
        <dbReference type="SAM" id="MobiDB-lite"/>
    </source>
</evidence>
<keyword evidence="2" id="KW-0677">Repeat</keyword>